<gene>
    <name evidence="2" type="ORF">brsh051_14220</name>
</gene>
<dbReference type="Pfam" id="PF01326">
    <property type="entry name" value="PPDK_N"/>
    <property type="match status" value="1"/>
</dbReference>
<protein>
    <submittedName>
        <fullName evidence="2">PEP/pyruvate-binding domain-containing protein</fullName>
    </submittedName>
</protein>
<accession>A0AAN0MH56</accession>
<dbReference type="RefSeq" id="WP_286268444.1">
    <property type="nucleotide sequence ID" value="NZ_AP028056.1"/>
</dbReference>
<dbReference type="GO" id="GO:0005524">
    <property type="term" value="F:ATP binding"/>
    <property type="evidence" value="ECO:0007669"/>
    <property type="project" value="InterPro"/>
</dbReference>
<dbReference type="Proteomes" id="UP001431656">
    <property type="component" value="Chromosome"/>
</dbReference>
<evidence type="ECO:0000313" key="2">
    <source>
        <dbReference type="EMBL" id="BEH02141.1"/>
    </source>
</evidence>
<name>A0AAN0MH56_9ACTN</name>
<dbReference type="Gene3D" id="3.30.1490.20">
    <property type="entry name" value="ATP-grasp fold, A domain"/>
    <property type="match status" value="1"/>
</dbReference>
<organism evidence="2 3">
    <name type="scientific">Brooklawnia propionicigenes</name>
    <dbReference type="NCBI Taxonomy" id="3041175"/>
    <lineage>
        <taxon>Bacteria</taxon>
        <taxon>Bacillati</taxon>
        <taxon>Actinomycetota</taxon>
        <taxon>Actinomycetes</taxon>
        <taxon>Propionibacteriales</taxon>
        <taxon>Propionibacteriaceae</taxon>
        <taxon>Brooklawnia</taxon>
    </lineage>
</organism>
<dbReference type="GO" id="GO:0016301">
    <property type="term" value="F:kinase activity"/>
    <property type="evidence" value="ECO:0007669"/>
    <property type="project" value="InterPro"/>
</dbReference>
<dbReference type="EMBL" id="AP028056">
    <property type="protein sequence ID" value="BEH02141.1"/>
    <property type="molecule type" value="Genomic_DNA"/>
</dbReference>
<evidence type="ECO:0000259" key="1">
    <source>
        <dbReference type="Pfam" id="PF01326"/>
    </source>
</evidence>
<sequence length="848" mass="95124">MESYNRASTGIRGLDRIFDGLRLGDNVVWQVDGLSQYRALIQPFAKRARDEGRRLVYFRFGSHAPLLDDLDGVEIVKLDASLGFESFASAVHKIITETGFGAFYVFDLLTSLLYTWRSDLAVGNFFKVTCPYLFDLDTVAYFGLIRREHTFATLAMIRDTTQLLLDVYLIGGETYVHPLKVWLRHSPTMFFPHLLSGDEADPITSSEATARLFSAASHRVDPPDHWHRVVQQGWAALDSLDAAVQREAADELIDMFIGREGRVVELCREYVTLADLLTVAMREIGTGYIGGKSVGMIVANAILDHDPEARFTPRMEQNDSYFLGSDLFYTYIIANGWWKLWVQQKSHDGYFTAGASLNRKLATGRFPPVVREQFLSMLEYFGQSPIIARSSSLLEDNFGNAFAGKYESVFCANQGTPEERLHALEDAVRTVYASAMSSEALEYRRNRGLDSSDEQMAILVQRVSGDHHQGLFFPHAAGVGNSSNLYVWDPDIDPDAGMLRLVLGLGTRAVDRTIADHAKLITLDDPTREIDTTDAARNTQRYVDVMSLDENKQVTKPLAEIRKLDIRADWELFVSTDTETLRWLREHNRPIRQTPKVLDFRGLIHHTDFAPLMRDILAKLSEAYDYPVDIEYTVNINENGEPRINLLQCRPLQTRGLGEAVAMPTDADPRHTLFESSGSFMGGNVRLPIDHVVMVRPDTYLELGQQDRYAVARGMGVVNKLLSAGSFMIMAPGRWGTTSPSLGIPVHFTEISNAAAMVEFTYPAGGFIPELSQGSHFFQDLVESGIFYAAIFDQRPDVSFHPELVTDRPNRLADLVPDLAGLSNVLHVARFDELVLYSDIASQRVICC</sequence>
<feature type="domain" description="Pyruvate phosphate dikinase AMP/ATP-binding" evidence="1">
    <location>
        <begin position="288"/>
        <end position="665"/>
    </location>
</feature>
<reference evidence="2" key="1">
    <citation type="journal article" date="2024" name="Int. J. Syst. Evol. Microbiol.">
        <title>Brooklawnia propionicigenes sp. nov., a facultatively anaerobic, propionate-producing bacterium isolated from a methanogenic reactor treating waste from cattle farms.</title>
        <authorList>
            <person name="Akita Y."/>
            <person name="Ueki A."/>
            <person name="Tonouchi A."/>
            <person name="Sugawara Y."/>
            <person name="Honma S."/>
            <person name="Kaku N."/>
            <person name="Ueki K."/>
        </authorList>
    </citation>
    <scope>NUCLEOTIDE SEQUENCE</scope>
    <source>
        <strain evidence="2">SH051</strain>
    </source>
</reference>
<keyword evidence="3" id="KW-1185">Reference proteome</keyword>
<evidence type="ECO:0000313" key="3">
    <source>
        <dbReference type="Proteomes" id="UP001431656"/>
    </source>
</evidence>
<dbReference type="KEGG" id="broo:brsh051_14220"/>
<dbReference type="InterPro" id="IPR013815">
    <property type="entry name" value="ATP_grasp_subdomain_1"/>
</dbReference>
<dbReference type="SUPFAM" id="SSF56059">
    <property type="entry name" value="Glutathione synthetase ATP-binding domain-like"/>
    <property type="match status" value="1"/>
</dbReference>
<dbReference type="AlphaFoldDB" id="A0AAN0MH56"/>
<dbReference type="InterPro" id="IPR002192">
    <property type="entry name" value="PPDK_AMP/ATP-bd"/>
</dbReference>
<proteinExistence type="predicted"/>